<dbReference type="InterPro" id="IPR023231">
    <property type="entry name" value="GSKIP_dom_sf"/>
</dbReference>
<comment type="similarity">
    <text evidence="1">Belongs to the GSKIP family.</text>
</comment>
<dbReference type="GeneID" id="14912912"/>
<dbReference type="Pfam" id="PF05303">
    <property type="entry name" value="GSKIP_dom"/>
    <property type="match status" value="1"/>
</dbReference>
<protein>
    <recommendedName>
        <fullName evidence="2">GSKIP domain-containing protein</fullName>
    </recommendedName>
</protein>
<dbReference type="GO" id="GO:0005737">
    <property type="term" value="C:cytoplasm"/>
    <property type="evidence" value="ECO:0007669"/>
    <property type="project" value="TreeGrafter"/>
</dbReference>
<dbReference type="RefSeq" id="XP_004334387.1">
    <property type="nucleotide sequence ID" value="XM_004334339.1"/>
</dbReference>
<sequence>MDVEAELSQLAEEFGFGVKHIGTSRWTKSRGAPGERAYVAVTTLEGTPLCIELSTRGWKVLGELEDAASSEAQFADLRNHEEGSRRCYDTMQALLMTESPLYRQAFHDRLLGRLSAAFPHPVT</sequence>
<evidence type="ECO:0000313" key="3">
    <source>
        <dbReference type="EMBL" id="ELR12374.1"/>
    </source>
</evidence>
<dbReference type="VEuPathDB" id="AmoebaDB:ACA1_374420"/>
<dbReference type="InterPro" id="IPR037395">
    <property type="entry name" value="GSKIP"/>
</dbReference>
<dbReference type="OrthoDB" id="5804279at2759"/>
<dbReference type="Gene3D" id="3.30.2280.10">
    <property type="entry name" value="Hypothetical protein (hspc210)"/>
    <property type="match status" value="1"/>
</dbReference>
<name>L8GHP0_ACACF</name>
<dbReference type="GO" id="GO:0051018">
    <property type="term" value="F:protein kinase A binding"/>
    <property type="evidence" value="ECO:0007669"/>
    <property type="project" value="TreeGrafter"/>
</dbReference>
<proteinExistence type="inferred from homology"/>
<evidence type="ECO:0000259" key="2">
    <source>
        <dbReference type="Pfam" id="PF05303"/>
    </source>
</evidence>
<evidence type="ECO:0000256" key="1">
    <source>
        <dbReference type="ARBA" id="ARBA00009571"/>
    </source>
</evidence>
<evidence type="ECO:0000313" key="4">
    <source>
        <dbReference type="Proteomes" id="UP000011083"/>
    </source>
</evidence>
<dbReference type="PANTHER" id="PTHR12490">
    <property type="entry name" value="GSK3B-INTERACTING PROTEIN"/>
    <property type="match status" value="1"/>
</dbReference>
<dbReference type="STRING" id="1257118.L8GHP0"/>
<gene>
    <name evidence="3" type="ORF">ACA1_374420</name>
</gene>
<dbReference type="Proteomes" id="UP000011083">
    <property type="component" value="Unassembled WGS sequence"/>
</dbReference>
<feature type="domain" description="GSKIP" evidence="2">
    <location>
        <begin position="4"/>
        <end position="116"/>
    </location>
</feature>
<dbReference type="PANTHER" id="PTHR12490:SF4">
    <property type="entry name" value="GSK3B-INTERACTING PROTEIN"/>
    <property type="match status" value="1"/>
</dbReference>
<reference evidence="3 4" key="1">
    <citation type="journal article" date="2013" name="Genome Biol.">
        <title>Genome of Acanthamoeba castellanii highlights extensive lateral gene transfer and early evolution of tyrosine kinase signaling.</title>
        <authorList>
            <person name="Clarke M."/>
            <person name="Lohan A.J."/>
            <person name="Liu B."/>
            <person name="Lagkouvardos I."/>
            <person name="Roy S."/>
            <person name="Zafar N."/>
            <person name="Bertelli C."/>
            <person name="Schilde C."/>
            <person name="Kianianmomeni A."/>
            <person name="Burglin T.R."/>
            <person name="Frech C."/>
            <person name="Turcotte B."/>
            <person name="Kopec K.O."/>
            <person name="Synnott J.M."/>
            <person name="Choo C."/>
            <person name="Paponov I."/>
            <person name="Finkler A."/>
            <person name="Soon Heng Tan C."/>
            <person name="Hutchins A.P."/>
            <person name="Weinmeier T."/>
            <person name="Rattei T."/>
            <person name="Chu J.S."/>
            <person name="Gimenez G."/>
            <person name="Irimia M."/>
            <person name="Rigden D.J."/>
            <person name="Fitzpatrick D.A."/>
            <person name="Lorenzo-Morales J."/>
            <person name="Bateman A."/>
            <person name="Chiu C.H."/>
            <person name="Tang P."/>
            <person name="Hegemann P."/>
            <person name="Fromm H."/>
            <person name="Raoult D."/>
            <person name="Greub G."/>
            <person name="Miranda-Saavedra D."/>
            <person name="Chen N."/>
            <person name="Nash P."/>
            <person name="Ginger M.L."/>
            <person name="Horn M."/>
            <person name="Schaap P."/>
            <person name="Caler L."/>
            <person name="Loftus B."/>
        </authorList>
    </citation>
    <scope>NUCLEOTIDE SEQUENCE [LARGE SCALE GENOMIC DNA]</scope>
    <source>
        <strain evidence="3 4">Neff</strain>
    </source>
</reference>
<dbReference type="GO" id="GO:0019207">
    <property type="term" value="F:kinase regulator activity"/>
    <property type="evidence" value="ECO:0007669"/>
    <property type="project" value="TreeGrafter"/>
</dbReference>
<organism evidence="3 4">
    <name type="scientific">Acanthamoeba castellanii (strain ATCC 30010 / Neff)</name>
    <dbReference type="NCBI Taxonomy" id="1257118"/>
    <lineage>
        <taxon>Eukaryota</taxon>
        <taxon>Amoebozoa</taxon>
        <taxon>Discosea</taxon>
        <taxon>Longamoebia</taxon>
        <taxon>Centramoebida</taxon>
        <taxon>Acanthamoebidae</taxon>
        <taxon>Acanthamoeba</taxon>
    </lineage>
</organism>
<dbReference type="AlphaFoldDB" id="L8GHP0"/>
<dbReference type="SUPFAM" id="SSF103107">
    <property type="entry name" value="Hypothetical protein c14orf129, hspc210"/>
    <property type="match status" value="1"/>
</dbReference>
<dbReference type="KEGG" id="acan:ACA1_374420"/>
<dbReference type="GO" id="GO:0060828">
    <property type="term" value="P:regulation of canonical Wnt signaling pathway"/>
    <property type="evidence" value="ECO:0007669"/>
    <property type="project" value="InterPro"/>
</dbReference>
<keyword evidence="4" id="KW-1185">Reference proteome</keyword>
<accession>L8GHP0</accession>
<dbReference type="EMBL" id="KB008119">
    <property type="protein sequence ID" value="ELR12374.1"/>
    <property type="molecule type" value="Genomic_DNA"/>
</dbReference>
<dbReference type="InterPro" id="IPR007967">
    <property type="entry name" value="GSKIP_dom"/>
</dbReference>